<name>A0A4Q0XR19_9BACT</name>
<dbReference type="InterPro" id="IPR001509">
    <property type="entry name" value="Epimerase_deHydtase"/>
</dbReference>
<dbReference type="InterPro" id="IPR036291">
    <property type="entry name" value="NAD(P)-bd_dom_sf"/>
</dbReference>
<protein>
    <recommendedName>
        <fullName evidence="2">NAD-dependent epimerase/dehydratase domain-containing protein</fullName>
    </recommendedName>
</protein>
<sequence length="297" mass="34002">MKILVTGATGFIGQNLIDALVDLDHEVHCIVRANSDVSVLNSSVKIYRHSGEIECLQNYFKQEHFTGVIHLASLFLAVHQDKDIENLVDSNITFGVKLLEASVKSNVQWFINTGTFWQHFENQTYNPVNLYAASKEAFEVMAKYYSQTSNMIFTTIKLNDTFGPNDTRNKVFNLWAKIAKTGELLEMSEGEQIIDISYIEDVVRAYLLLIEHLMSDNQKSFNERSFVVTNSEKMTLKELSLIFEEATNSKLQIKWGGRPYRDREVMQPFNKGEVVPTWKPQFDLKTAIQKTVGENIL</sequence>
<accession>A0A4Q0XR19</accession>
<comment type="caution">
    <text evidence="3">The sequence shown here is derived from an EMBL/GenBank/DDBJ whole genome shotgun (WGS) entry which is preliminary data.</text>
</comment>
<keyword evidence="4" id="KW-1185">Reference proteome</keyword>
<dbReference type="PANTHER" id="PTHR43000">
    <property type="entry name" value="DTDP-D-GLUCOSE 4,6-DEHYDRATASE-RELATED"/>
    <property type="match status" value="1"/>
</dbReference>
<evidence type="ECO:0000313" key="3">
    <source>
        <dbReference type="EMBL" id="RXJ55308.1"/>
    </source>
</evidence>
<dbReference type="RefSeq" id="WP_128996854.1">
    <property type="nucleotide sequence ID" value="NZ_PDKN01000008.1"/>
</dbReference>
<dbReference type="Pfam" id="PF01370">
    <property type="entry name" value="Epimerase"/>
    <property type="match status" value="1"/>
</dbReference>
<dbReference type="AlphaFoldDB" id="A0A4Q0XR19"/>
<proteinExistence type="inferred from homology"/>
<evidence type="ECO:0000256" key="1">
    <source>
        <dbReference type="ARBA" id="ARBA00007637"/>
    </source>
</evidence>
<dbReference type="Proteomes" id="UP000290657">
    <property type="component" value="Unassembled WGS sequence"/>
</dbReference>
<gene>
    <name evidence="3" type="ORF">CRV04_10750</name>
</gene>
<feature type="domain" description="NAD-dependent epimerase/dehydratase" evidence="2">
    <location>
        <begin position="3"/>
        <end position="221"/>
    </location>
</feature>
<dbReference type="Gene3D" id="3.40.50.720">
    <property type="entry name" value="NAD(P)-binding Rossmann-like Domain"/>
    <property type="match status" value="1"/>
</dbReference>
<dbReference type="SUPFAM" id="SSF51735">
    <property type="entry name" value="NAD(P)-binding Rossmann-fold domains"/>
    <property type="match status" value="1"/>
</dbReference>
<comment type="similarity">
    <text evidence="1">Belongs to the NAD(P)-dependent epimerase/dehydratase family.</text>
</comment>
<dbReference type="OrthoDB" id="9801785at2"/>
<dbReference type="EMBL" id="PDKN01000008">
    <property type="protein sequence ID" value="RXJ55308.1"/>
    <property type="molecule type" value="Genomic_DNA"/>
</dbReference>
<organism evidence="3 4">
    <name type="scientific">Candidatus Marinarcus aquaticus</name>
    <dbReference type="NCBI Taxonomy" id="2044504"/>
    <lineage>
        <taxon>Bacteria</taxon>
        <taxon>Pseudomonadati</taxon>
        <taxon>Campylobacterota</taxon>
        <taxon>Epsilonproteobacteria</taxon>
        <taxon>Campylobacterales</taxon>
        <taxon>Arcobacteraceae</taxon>
        <taxon>Candidatus Marinarcus</taxon>
    </lineage>
</organism>
<reference evidence="3 4" key="1">
    <citation type="submission" date="2017-10" db="EMBL/GenBank/DDBJ databases">
        <title>Genomics of the genus Arcobacter.</title>
        <authorList>
            <person name="Perez-Cataluna A."/>
            <person name="Figueras M.J."/>
        </authorList>
    </citation>
    <scope>NUCLEOTIDE SEQUENCE [LARGE SCALE GENOMIC DNA]</scope>
    <source>
        <strain evidence="3 4">CECT 8987</strain>
    </source>
</reference>
<evidence type="ECO:0000259" key="2">
    <source>
        <dbReference type="Pfam" id="PF01370"/>
    </source>
</evidence>
<evidence type="ECO:0000313" key="4">
    <source>
        <dbReference type="Proteomes" id="UP000290657"/>
    </source>
</evidence>